<dbReference type="Proteomes" id="UP000247586">
    <property type="component" value="Chromosome"/>
</dbReference>
<name>A0A2U9IST2_9CREN</name>
<dbReference type="KEGG" id="mhk:DFR87_04695"/>
<evidence type="ECO:0000313" key="2">
    <source>
        <dbReference type="EMBL" id="AWR99109.1"/>
    </source>
</evidence>
<dbReference type="Pfam" id="PF07185">
    <property type="entry name" value="DUF1404"/>
    <property type="match status" value="1"/>
</dbReference>
<dbReference type="STRING" id="1293036.GCA_001315825_01517"/>
<organism evidence="2 3">
    <name type="scientific">Metallosphaera hakonensis JCM 8857 = DSM 7519</name>
    <dbReference type="NCBI Taxonomy" id="1293036"/>
    <lineage>
        <taxon>Archaea</taxon>
        <taxon>Thermoproteota</taxon>
        <taxon>Thermoprotei</taxon>
        <taxon>Sulfolobales</taxon>
        <taxon>Sulfolobaceae</taxon>
        <taxon>Metallosphaera</taxon>
    </lineage>
</organism>
<feature type="transmembrane region" description="Helical" evidence="1">
    <location>
        <begin position="31"/>
        <end position="48"/>
    </location>
</feature>
<dbReference type="EMBL" id="CP029287">
    <property type="protein sequence ID" value="AWR99109.1"/>
    <property type="molecule type" value="Genomic_DNA"/>
</dbReference>
<dbReference type="AlphaFoldDB" id="A0A2U9IST2"/>
<reference evidence="2" key="1">
    <citation type="submission" date="2018-05" db="EMBL/GenBank/DDBJ databases">
        <title>Complete Genome Sequences of Extremely Thermoacidophilic, Metal-Mobilizing Type-Strain Members of the Archaeal Family Sulfolobaceae: Acidianus brierleyi DSM-1651T, Acidianus sulfidivorans DSM-18786T, Metallosphaera hakonensis DSM-7519T, and Metallosphaera prunae DSM-10039T.</title>
        <authorList>
            <person name="Counts J.A."/>
            <person name="Kelly R.M."/>
        </authorList>
    </citation>
    <scope>NUCLEOTIDE SEQUENCE [LARGE SCALE GENOMIC DNA]</scope>
    <source>
        <strain evidence="2">HO1-1</strain>
    </source>
</reference>
<dbReference type="GeneID" id="36834615"/>
<evidence type="ECO:0000256" key="1">
    <source>
        <dbReference type="SAM" id="Phobius"/>
    </source>
</evidence>
<keyword evidence="3" id="KW-1185">Reference proteome</keyword>
<feature type="transmembrane region" description="Helical" evidence="1">
    <location>
        <begin position="151"/>
        <end position="171"/>
    </location>
</feature>
<keyword evidence="1" id="KW-0812">Transmembrane</keyword>
<accession>A0A2U9IST2</accession>
<proteinExistence type="predicted"/>
<feature type="transmembrane region" description="Helical" evidence="1">
    <location>
        <begin position="82"/>
        <end position="99"/>
    </location>
</feature>
<dbReference type="InterPro" id="IPR009844">
    <property type="entry name" value="DUF1404"/>
</dbReference>
<protein>
    <submittedName>
        <fullName evidence="2">DUF1404 domain-containing protein</fullName>
    </submittedName>
</protein>
<gene>
    <name evidence="2" type="ORF">DFR87_04695</name>
</gene>
<keyword evidence="1" id="KW-1133">Transmembrane helix</keyword>
<dbReference type="OrthoDB" id="34685at2157"/>
<keyword evidence="1" id="KW-0472">Membrane</keyword>
<sequence>MKVKRFFLVLFIIALLLNPYSESLYRTNAVLFMASHYALFTLGLWMGLNGSRKFWIGKLCLGCAITVLVHTPAIFDISAYDYAVRLLVEVALLCAGFLVGSSLPGNNKVTYSLLGGWMGGDTALSIAFILGDSVYAYPSSPYPVWQIRDTGMFMFILMDVVAFFLIMKIFISYVEKA</sequence>
<feature type="transmembrane region" description="Helical" evidence="1">
    <location>
        <begin position="55"/>
        <end position="75"/>
    </location>
</feature>
<dbReference type="RefSeq" id="WP_054836644.1">
    <property type="nucleotide sequence ID" value="NZ_BBBA01000008.1"/>
</dbReference>
<evidence type="ECO:0000313" key="3">
    <source>
        <dbReference type="Proteomes" id="UP000247586"/>
    </source>
</evidence>
<feature type="transmembrane region" description="Helical" evidence="1">
    <location>
        <begin position="111"/>
        <end position="131"/>
    </location>
</feature>